<evidence type="ECO:0000256" key="1">
    <source>
        <dbReference type="SAM" id="MobiDB-lite"/>
    </source>
</evidence>
<accession>A0AAD6UJI3</accession>
<proteinExistence type="predicted"/>
<feature type="region of interest" description="Disordered" evidence="1">
    <location>
        <begin position="94"/>
        <end position="118"/>
    </location>
</feature>
<evidence type="ECO:0000313" key="4">
    <source>
        <dbReference type="Proteomes" id="UP001222325"/>
    </source>
</evidence>
<dbReference type="AlphaFoldDB" id="A0AAD6UJI3"/>
<dbReference type="SUPFAM" id="SSF54106">
    <property type="entry name" value="LysM domain"/>
    <property type="match status" value="1"/>
</dbReference>
<dbReference type="InterPro" id="IPR018392">
    <property type="entry name" value="LysM"/>
</dbReference>
<sequence>MTLTADTLLCLACSSSLPPKSPQPLFTTRCCSRPICPACITANPRLARYDPCLACLGGVGVVGSRKANVALQVLAATTRNVDGAVRDEDTYVVGDDEEELEDGDETELTSQESVHATRAEPAHVVPGGSVHMAAAEPLSPPAETTPGLPPKYYIKRGDTLHGISLRFGLDSRELCRLNNLPPSTISTTPHLLHTRGFLTLPAAAQSKLASADTRPSSAEEQAREVRRTRERAEKRLQTLTKEVDWRVAKAYIALAEDPDEADAFALKQKELGAPLGAGVARLEAMAVDRYLDDLEWESEQLRAGRSLHIPSFPLKEQASTKT</sequence>
<gene>
    <name evidence="3" type="ORF">B0H15DRAFT_960193</name>
</gene>
<dbReference type="CDD" id="cd00118">
    <property type="entry name" value="LysM"/>
    <property type="match status" value="1"/>
</dbReference>
<dbReference type="EMBL" id="JARJCN010000001">
    <property type="protein sequence ID" value="KAJ7104252.1"/>
    <property type="molecule type" value="Genomic_DNA"/>
</dbReference>
<reference evidence="3" key="1">
    <citation type="submission" date="2023-03" db="EMBL/GenBank/DDBJ databases">
        <title>Massive genome expansion in bonnet fungi (Mycena s.s.) driven by repeated elements and novel gene families across ecological guilds.</title>
        <authorList>
            <consortium name="Lawrence Berkeley National Laboratory"/>
            <person name="Harder C.B."/>
            <person name="Miyauchi S."/>
            <person name="Viragh M."/>
            <person name="Kuo A."/>
            <person name="Thoen E."/>
            <person name="Andreopoulos B."/>
            <person name="Lu D."/>
            <person name="Skrede I."/>
            <person name="Drula E."/>
            <person name="Henrissat B."/>
            <person name="Morin E."/>
            <person name="Kohler A."/>
            <person name="Barry K."/>
            <person name="LaButti K."/>
            <person name="Morin E."/>
            <person name="Salamov A."/>
            <person name="Lipzen A."/>
            <person name="Mereny Z."/>
            <person name="Hegedus B."/>
            <person name="Baldrian P."/>
            <person name="Stursova M."/>
            <person name="Weitz H."/>
            <person name="Taylor A."/>
            <person name="Grigoriev I.V."/>
            <person name="Nagy L.G."/>
            <person name="Martin F."/>
            <person name="Kauserud H."/>
        </authorList>
    </citation>
    <scope>NUCLEOTIDE SEQUENCE</scope>
    <source>
        <strain evidence="3">CBHHK173m</strain>
    </source>
</reference>
<feature type="compositionally biased region" description="Acidic residues" evidence="1">
    <location>
        <begin position="94"/>
        <end position="107"/>
    </location>
</feature>
<dbReference type="Pfam" id="PF01476">
    <property type="entry name" value="LysM"/>
    <property type="match status" value="1"/>
</dbReference>
<organism evidence="3 4">
    <name type="scientific">Mycena belliarum</name>
    <dbReference type="NCBI Taxonomy" id="1033014"/>
    <lineage>
        <taxon>Eukaryota</taxon>
        <taxon>Fungi</taxon>
        <taxon>Dikarya</taxon>
        <taxon>Basidiomycota</taxon>
        <taxon>Agaricomycotina</taxon>
        <taxon>Agaricomycetes</taxon>
        <taxon>Agaricomycetidae</taxon>
        <taxon>Agaricales</taxon>
        <taxon>Marasmiineae</taxon>
        <taxon>Mycenaceae</taxon>
        <taxon>Mycena</taxon>
    </lineage>
</organism>
<keyword evidence="4" id="KW-1185">Reference proteome</keyword>
<evidence type="ECO:0000259" key="2">
    <source>
        <dbReference type="Pfam" id="PF01476"/>
    </source>
</evidence>
<dbReference type="InterPro" id="IPR036779">
    <property type="entry name" value="LysM_dom_sf"/>
</dbReference>
<dbReference type="Proteomes" id="UP001222325">
    <property type="component" value="Unassembled WGS sequence"/>
</dbReference>
<evidence type="ECO:0000313" key="3">
    <source>
        <dbReference type="EMBL" id="KAJ7104252.1"/>
    </source>
</evidence>
<comment type="caution">
    <text evidence="3">The sequence shown here is derived from an EMBL/GenBank/DDBJ whole genome shotgun (WGS) entry which is preliminary data.</text>
</comment>
<feature type="region of interest" description="Disordered" evidence="1">
    <location>
        <begin position="207"/>
        <end position="226"/>
    </location>
</feature>
<name>A0AAD6UJI3_9AGAR</name>
<protein>
    <recommendedName>
        <fullName evidence="2">LysM domain-containing protein</fullName>
    </recommendedName>
</protein>
<dbReference type="Gene3D" id="3.10.350.10">
    <property type="entry name" value="LysM domain"/>
    <property type="match status" value="1"/>
</dbReference>
<feature type="domain" description="LysM" evidence="2">
    <location>
        <begin position="152"/>
        <end position="185"/>
    </location>
</feature>